<dbReference type="STRING" id="1328760.A0A165JC44"/>
<keyword evidence="5" id="KW-0732">Signal</keyword>
<feature type="transmembrane region" description="Helical" evidence="4">
    <location>
        <begin position="301"/>
        <end position="321"/>
    </location>
</feature>
<evidence type="ECO:0000313" key="7">
    <source>
        <dbReference type="EMBL" id="KZF26037.1"/>
    </source>
</evidence>
<comment type="similarity">
    <text evidence="1">Belongs to the glycosyltransferase 90 family.</text>
</comment>
<feature type="transmembrane region" description="Helical" evidence="4">
    <location>
        <begin position="262"/>
        <end position="281"/>
    </location>
</feature>
<proteinExistence type="inferred from homology"/>
<gene>
    <name evidence="7" type="ORF">L228DRAFT_257536</name>
</gene>
<feature type="signal peptide" evidence="5">
    <location>
        <begin position="1"/>
        <end position="20"/>
    </location>
</feature>
<feature type="chain" id="PRO_5007859968" evidence="5">
    <location>
        <begin position="21"/>
        <end position="1020"/>
    </location>
</feature>
<keyword evidence="8" id="KW-1185">Reference proteome</keyword>
<accession>A0A165JC44</accession>
<feature type="transmembrane region" description="Helical" evidence="4">
    <location>
        <begin position="398"/>
        <end position="416"/>
    </location>
</feature>
<evidence type="ECO:0000256" key="1">
    <source>
        <dbReference type="ARBA" id="ARBA00010118"/>
    </source>
</evidence>
<keyword evidence="4" id="KW-1133">Transmembrane helix</keyword>
<reference evidence="7 8" key="1">
    <citation type="journal article" date="2016" name="Fungal Biol.">
        <title>The genome of Xylona heveae provides a window into fungal endophytism.</title>
        <authorList>
            <person name="Gazis R."/>
            <person name="Kuo A."/>
            <person name="Riley R."/>
            <person name="LaButti K."/>
            <person name="Lipzen A."/>
            <person name="Lin J."/>
            <person name="Amirebrahimi M."/>
            <person name="Hesse C.N."/>
            <person name="Spatafora J.W."/>
            <person name="Henrissat B."/>
            <person name="Hainaut M."/>
            <person name="Grigoriev I.V."/>
            <person name="Hibbett D.S."/>
        </authorList>
    </citation>
    <scope>NUCLEOTIDE SEQUENCE [LARGE SCALE GENOMIC DNA]</scope>
    <source>
        <strain evidence="7 8">TC161</strain>
    </source>
</reference>
<dbReference type="SMART" id="SM00672">
    <property type="entry name" value="CAP10"/>
    <property type="match status" value="1"/>
</dbReference>
<evidence type="ECO:0000259" key="6">
    <source>
        <dbReference type="SMART" id="SM00672"/>
    </source>
</evidence>
<dbReference type="AlphaFoldDB" id="A0A165JC44"/>
<protein>
    <submittedName>
        <fullName evidence="7">Glycosyltransferase family 90 protein</fullName>
    </submittedName>
</protein>
<feature type="transmembrane region" description="Helical" evidence="4">
    <location>
        <begin position="219"/>
        <end position="242"/>
    </location>
</feature>
<evidence type="ECO:0000256" key="2">
    <source>
        <dbReference type="ARBA" id="ARBA00022679"/>
    </source>
</evidence>
<evidence type="ECO:0000256" key="5">
    <source>
        <dbReference type="SAM" id="SignalP"/>
    </source>
</evidence>
<evidence type="ECO:0000313" key="8">
    <source>
        <dbReference type="Proteomes" id="UP000076632"/>
    </source>
</evidence>
<feature type="transmembrane region" description="Helical" evidence="4">
    <location>
        <begin position="358"/>
        <end position="377"/>
    </location>
</feature>
<dbReference type="InterPro" id="IPR051091">
    <property type="entry name" value="O-Glucosyltr/Glycosyltrsf_90"/>
</dbReference>
<sequence>MDTTTQLSLAGLLFLTLALSLTFDHPFSFDRPVHSSAIQLAVCSAAIFGISKCRPRFFAAASDEQHYDAIPLEDRRPSYASREISPDSIDGGPHNEHGKRRIRLLFLTAVLAICLRVESLRRTVRDFQCSKPGMEALVPILLSFIPHWKPPRPQTRRRTPLNGRAGNFLLTVINLCASSRLGTILAALLVSVGSYIGASISAGPRSTYICSIESGNRNFIPFLQILSCILDCYILWAFHILIRSRGRESYGSSTRAPLITSSAFLISSILLFVSGAICYIIKPPLRDWIISPPQEPVWKSLYNLLLTALLAVFSVQLLPYLGPLGIAVAHTSAYAYGKGMETALINIHPFPPVSTRKVVFSVFLLFLGVALFFYRLSREHGAEISSVTRKFKIIKVPRPSWLYYVLLGSCFIGILLDCFKRTHINYHPVDLLMYTANRRYDHWRNQSRTSRTFPEAIDTYFNRYGRHPPPKFDHWYRFAAERSSLIYDDFDNIDRDLSPFWAVSPAEIRSRTWEMISNPWNEISGISIRNGHAELPPNVLPTHRWMLEGVATMINKFAEFLPDMDLAFNLNDECRVAVPYTEIETMRHQASLVGTTGRQRAPEWSPNRVKQWEPVTPNPLGRTRFHDRSFTNTFTDYSAITCPAGSPALSHHVDNTRDLCVWCAAPHSLGLFLDNWLLAADVCHQPDMAHLQGIYLSPAAFKTTHELMPVFSQSKLSGYNDILYPSAWNYMDKVKYDPTPEHPDVAFFEKSNTLFWRGATSEGVSTGTNYALPHDFDVNPELESPHVNPERIIPSGAGTWQGMTRQRLVHLANNLTDSEPQLVLLPSSTQRGKYIYESVSPSDLRRLLNLDVAVVDKISRCGGVDCAVEKAEFGLVGPSDFQHHWSHRYLFDLDGAGFSGRFLPFLQSHSLPFKTAMFREWYDDRIFAWRHFVPIDPRLHGVFSTLAYFAGFEGQIGKGSARRDVSWFPHAKEGELIAEQGRDWAGQVLRKEDMEIYFFRLLLEWGRLTDDRRDELGFVL</sequence>
<dbReference type="GO" id="GO:0016740">
    <property type="term" value="F:transferase activity"/>
    <property type="evidence" value="ECO:0007669"/>
    <property type="project" value="UniProtKB-KW"/>
</dbReference>
<keyword evidence="4" id="KW-0812">Transmembrane</keyword>
<dbReference type="PANTHER" id="PTHR12203">
    <property type="entry name" value="KDEL LYS-ASP-GLU-LEU CONTAINING - RELATED"/>
    <property type="match status" value="1"/>
</dbReference>
<dbReference type="RefSeq" id="XP_018191592.1">
    <property type="nucleotide sequence ID" value="XM_018333993.1"/>
</dbReference>
<dbReference type="PANTHER" id="PTHR12203:SF35">
    <property type="entry name" value="PROTEIN O-GLUCOSYLTRANSFERASE 1"/>
    <property type="match status" value="1"/>
</dbReference>
<dbReference type="InterPro" id="IPR006598">
    <property type="entry name" value="CAP10"/>
</dbReference>
<dbReference type="GeneID" id="28899130"/>
<dbReference type="OrthoDB" id="541052at2759"/>
<dbReference type="InParanoid" id="A0A165JC44"/>
<keyword evidence="4" id="KW-0472">Membrane</keyword>
<feature type="transmembrane region" description="Helical" evidence="4">
    <location>
        <begin position="168"/>
        <end position="198"/>
    </location>
</feature>
<keyword evidence="2 7" id="KW-0808">Transferase</keyword>
<dbReference type="Pfam" id="PF05686">
    <property type="entry name" value="Glyco_transf_90"/>
    <property type="match status" value="1"/>
</dbReference>
<feature type="region of interest" description="Disordered" evidence="3">
    <location>
        <begin position="592"/>
        <end position="618"/>
    </location>
</feature>
<dbReference type="OMA" id="ECAPAGY"/>
<dbReference type="Proteomes" id="UP000076632">
    <property type="component" value="Unassembled WGS sequence"/>
</dbReference>
<evidence type="ECO:0000256" key="4">
    <source>
        <dbReference type="SAM" id="Phobius"/>
    </source>
</evidence>
<feature type="domain" description="Glycosyl transferase CAP10" evidence="6">
    <location>
        <begin position="678"/>
        <end position="1012"/>
    </location>
</feature>
<evidence type="ECO:0000256" key="3">
    <source>
        <dbReference type="SAM" id="MobiDB-lite"/>
    </source>
</evidence>
<organism evidence="7 8">
    <name type="scientific">Xylona heveae (strain CBS 132557 / TC161)</name>
    <dbReference type="NCBI Taxonomy" id="1328760"/>
    <lineage>
        <taxon>Eukaryota</taxon>
        <taxon>Fungi</taxon>
        <taxon>Dikarya</taxon>
        <taxon>Ascomycota</taxon>
        <taxon>Pezizomycotina</taxon>
        <taxon>Xylonomycetes</taxon>
        <taxon>Xylonales</taxon>
        <taxon>Xylonaceae</taxon>
        <taxon>Xylona</taxon>
    </lineage>
</organism>
<dbReference type="EMBL" id="KV407454">
    <property type="protein sequence ID" value="KZF26037.1"/>
    <property type="molecule type" value="Genomic_DNA"/>
</dbReference>
<name>A0A165JC44_XYLHT</name>